<dbReference type="OrthoDB" id="2192830at2759"/>
<dbReference type="RefSeq" id="XP_022515811.1">
    <property type="nucleotide sequence ID" value="XM_022651693.1"/>
</dbReference>
<evidence type="ECO:0000313" key="4">
    <source>
        <dbReference type="Proteomes" id="UP000077002"/>
    </source>
</evidence>
<evidence type="ECO:0000259" key="2">
    <source>
        <dbReference type="PROSITE" id="PS51782"/>
    </source>
</evidence>
<dbReference type="InterPro" id="IPR036779">
    <property type="entry name" value="LysM_dom_sf"/>
</dbReference>
<accession>A0A177FL39</accession>
<protein>
    <recommendedName>
        <fullName evidence="2">LysM domain-containing protein</fullName>
    </recommendedName>
</protein>
<feature type="compositionally biased region" description="Low complexity" evidence="1">
    <location>
        <begin position="36"/>
        <end position="51"/>
    </location>
</feature>
<feature type="region of interest" description="Disordered" evidence="1">
    <location>
        <begin position="194"/>
        <end position="216"/>
    </location>
</feature>
<dbReference type="SUPFAM" id="SSF54106">
    <property type="entry name" value="LysM domain"/>
    <property type="match status" value="1"/>
</dbReference>
<dbReference type="EMBL" id="LVKK01000007">
    <property type="protein sequence ID" value="OAG43859.1"/>
    <property type="molecule type" value="Genomic_DNA"/>
</dbReference>
<dbReference type="Gene3D" id="3.10.350.10">
    <property type="entry name" value="LysM domain"/>
    <property type="match status" value="1"/>
</dbReference>
<evidence type="ECO:0000256" key="1">
    <source>
        <dbReference type="SAM" id="MobiDB-lite"/>
    </source>
</evidence>
<feature type="region of interest" description="Disordered" evidence="1">
    <location>
        <begin position="381"/>
        <end position="532"/>
    </location>
</feature>
<feature type="compositionally biased region" description="Polar residues" evidence="1">
    <location>
        <begin position="503"/>
        <end position="513"/>
    </location>
</feature>
<feature type="region of interest" description="Disordered" evidence="1">
    <location>
        <begin position="583"/>
        <end position="641"/>
    </location>
</feature>
<dbReference type="AlphaFoldDB" id="A0A177FL39"/>
<sequence>MSNSSLSGLYQSANSSTSTLRPRTGRLISYLDDEGTPTQSTAISTSTSSTPPLFPSRGVSPNDAAVSRSKSTDRPRNGRSSKTHARSSSGTSTPTGGSQGLWEPWTSLQGFASTLLGSEGAGPSKEKVAGSFKKSLWMKQDNHYGSKRTLPQWGPSIQSTTNFIQGSVEERQAMVQAKKREALLLASASENRDRLGKYKRRDSDADSATPAPADQNEDALVYMHKVEKGDTLAGIIIKYNCQPDLFRKVNRFWPNDNVQTRTHVLVPLEGSTIKGRRVESPYLSKDLFDPESDRLSPQDIPDAKLKHLDSPASNGVHGSSRANTTISSALTSEPLSLITSLSEDVEFKHDCWVMLPNFKEATEVLRVPRRALGYFPRARRKSNATLTASPSSTPKTSFDTLRHPPTHAAQLSASLNASPVRRPNFPSSRLSSSGRQRSSSVTGGNPFAEALRGPGGVGTLRGLRTEASRPGPAEDPLNRKFNQYFPDFLPPPGEIPRTGFSAKISTSRSTPRASSESVRSLRSNSNSAGLTSDVGGAIEGWMRKMAGAGAKRERNGAVDRMGDLIELETNSEFHEDRHIQAKRAESDGGEGMGVDEIATTPAGAGAGGTTGSATEEALLNERFPMRGRVRNAYAPHQRSGA</sequence>
<feature type="compositionally biased region" description="Low complexity" evidence="1">
    <location>
        <begin position="514"/>
        <end position="527"/>
    </location>
</feature>
<organism evidence="3 4">
    <name type="scientific">Fonsecaea monophora</name>
    <dbReference type="NCBI Taxonomy" id="254056"/>
    <lineage>
        <taxon>Eukaryota</taxon>
        <taxon>Fungi</taxon>
        <taxon>Dikarya</taxon>
        <taxon>Ascomycota</taxon>
        <taxon>Pezizomycotina</taxon>
        <taxon>Eurotiomycetes</taxon>
        <taxon>Chaetothyriomycetidae</taxon>
        <taxon>Chaetothyriales</taxon>
        <taxon>Herpotrichiellaceae</taxon>
        <taxon>Fonsecaea</taxon>
    </lineage>
</organism>
<feature type="compositionally biased region" description="Polar residues" evidence="1">
    <location>
        <begin position="383"/>
        <end position="399"/>
    </location>
</feature>
<name>A0A177FL39_9EURO</name>
<keyword evidence="4" id="KW-1185">Reference proteome</keyword>
<proteinExistence type="predicted"/>
<dbReference type="InterPro" id="IPR018392">
    <property type="entry name" value="LysM"/>
</dbReference>
<feature type="region of interest" description="Disordered" evidence="1">
    <location>
        <begin position="1"/>
        <end position="104"/>
    </location>
</feature>
<evidence type="ECO:0000313" key="3">
    <source>
        <dbReference type="EMBL" id="OAG43859.1"/>
    </source>
</evidence>
<feature type="compositionally biased region" description="Low complexity" evidence="1">
    <location>
        <begin position="87"/>
        <end position="96"/>
    </location>
</feature>
<feature type="domain" description="LysM" evidence="2">
    <location>
        <begin position="222"/>
        <end position="266"/>
    </location>
</feature>
<reference evidence="3 4" key="1">
    <citation type="submission" date="2016-03" db="EMBL/GenBank/DDBJ databases">
        <title>Draft genome sequence of the Fonsecaea monophora CBS 269.37.</title>
        <authorList>
            <person name="Bombassaro A."/>
            <person name="Vinicius W.A."/>
            <person name="De Hoog S."/>
            <person name="Sun J."/>
            <person name="Souza E.M."/>
            <person name="Raittz R.T."/>
            <person name="Costa F."/>
            <person name="Leao A.C."/>
            <person name="Tadra-Sfeir M.Z."/>
            <person name="Baura V."/>
            <person name="Balsanelli E."/>
            <person name="Pedrosa F.O."/>
            <person name="Moreno L.F."/>
            <person name="Steffens M.B."/>
            <person name="Xi L."/>
            <person name="Bocca A.L."/>
            <person name="Felipe M.S."/>
            <person name="Teixeira M."/>
            <person name="Telles Filho F.Q."/>
            <person name="Azevedo C.M."/>
            <person name="Gomes R."/>
            <person name="Vicente V.A."/>
        </authorList>
    </citation>
    <scope>NUCLEOTIDE SEQUENCE [LARGE SCALE GENOMIC DNA]</scope>
    <source>
        <strain evidence="3 4">CBS 269.37</strain>
    </source>
</reference>
<feature type="compositionally biased region" description="Polar residues" evidence="1">
    <location>
        <begin position="1"/>
        <end position="21"/>
    </location>
</feature>
<comment type="caution">
    <text evidence="3">The sequence shown here is derived from an EMBL/GenBank/DDBJ whole genome shotgun (WGS) entry which is preliminary data.</text>
</comment>
<feature type="compositionally biased region" description="Low complexity" evidence="1">
    <location>
        <begin position="427"/>
        <end position="440"/>
    </location>
</feature>
<dbReference type="Proteomes" id="UP000077002">
    <property type="component" value="Unassembled WGS sequence"/>
</dbReference>
<dbReference type="CDD" id="cd00118">
    <property type="entry name" value="LysM"/>
    <property type="match status" value="1"/>
</dbReference>
<dbReference type="GeneID" id="34596889"/>
<gene>
    <name evidence="3" type="ORF">AYO21_01711</name>
</gene>
<dbReference type="PROSITE" id="PS51782">
    <property type="entry name" value="LYSM"/>
    <property type="match status" value="1"/>
</dbReference>
<feature type="compositionally biased region" description="Basic and acidic residues" evidence="1">
    <location>
        <begin position="194"/>
        <end position="204"/>
    </location>
</feature>